<dbReference type="GO" id="GO:0051301">
    <property type="term" value="P:cell division"/>
    <property type="evidence" value="ECO:0007669"/>
    <property type="project" value="UniProtKB-KW"/>
</dbReference>
<dbReference type="InterPro" id="IPR007235">
    <property type="entry name" value="Glyco_trans_28_C"/>
</dbReference>
<dbReference type="Gene3D" id="3.40.50.2000">
    <property type="entry name" value="Glycogen Phosphorylase B"/>
    <property type="match status" value="2"/>
</dbReference>
<feature type="binding site" evidence="10">
    <location>
        <position position="170"/>
    </location>
    <ligand>
        <name>UDP-N-acetyl-alpha-D-glucosamine</name>
        <dbReference type="ChEBI" id="CHEBI:57705"/>
    </ligand>
</feature>
<dbReference type="SUPFAM" id="SSF53756">
    <property type="entry name" value="UDP-Glycosyltransferase/glycogen phosphorylase"/>
    <property type="match status" value="1"/>
</dbReference>
<evidence type="ECO:0000259" key="11">
    <source>
        <dbReference type="Pfam" id="PF03033"/>
    </source>
</evidence>
<evidence type="ECO:0000313" key="13">
    <source>
        <dbReference type="EMBL" id="HEF66002.1"/>
    </source>
</evidence>
<dbReference type="GO" id="GO:0005975">
    <property type="term" value="P:carbohydrate metabolic process"/>
    <property type="evidence" value="ECO:0007669"/>
    <property type="project" value="InterPro"/>
</dbReference>
<dbReference type="InterPro" id="IPR004276">
    <property type="entry name" value="GlycoTrans_28_N"/>
</dbReference>
<evidence type="ECO:0000256" key="7">
    <source>
        <dbReference type="ARBA" id="ARBA00023136"/>
    </source>
</evidence>
<feature type="binding site" evidence="10">
    <location>
        <position position="306"/>
    </location>
    <ligand>
        <name>UDP-N-acetyl-alpha-D-glucosamine</name>
        <dbReference type="ChEBI" id="CHEBI:57705"/>
    </ligand>
</feature>
<evidence type="ECO:0000256" key="1">
    <source>
        <dbReference type="ARBA" id="ARBA00022475"/>
    </source>
</evidence>
<keyword evidence="3 10" id="KW-0328">Glycosyltransferase</keyword>
<evidence type="ECO:0000256" key="2">
    <source>
        <dbReference type="ARBA" id="ARBA00022618"/>
    </source>
</evidence>
<dbReference type="GO" id="GO:0008360">
    <property type="term" value="P:regulation of cell shape"/>
    <property type="evidence" value="ECO:0007669"/>
    <property type="project" value="UniProtKB-KW"/>
</dbReference>
<sequence>MTRPLRLVIGGGGTGGHTVPALAALDALRAQIDVEVLWIGSRRGVERRFAEQNNIPFRWIPTGKLRRDPTPRTLLDLAAVPLGILAAASLIRTFRPDVVFGTGGYVSVPVVIGGWLNRVPIVIHEQTAIAGLATRIAARFADAVAISFEATRSRLRHSRSAIVHTGLPIRRELFRGDAQRALEHFGFTKDLPLVYVTGGVLGAHALNQAIAAALPDLVKSVQVLHQCGPARINGDLPRLVERRSTLPYPLQRRYAVVEFLTEELPDVYAAADLVISRAGASTVAELAALGKPAILVPLPGARGDEQTANARLLNDLGSAILLPQRDLTPQRIVALVERLVADREALAAMGQRGKVLAVPDAAERLADLIQATARSRSAANAPPVPRAR</sequence>
<dbReference type="CDD" id="cd03785">
    <property type="entry name" value="GT28_MurG"/>
    <property type="match status" value="1"/>
</dbReference>
<evidence type="ECO:0000256" key="3">
    <source>
        <dbReference type="ARBA" id="ARBA00022676"/>
    </source>
</evidence>
<dbReference type="HAMAP" id="MF_00033">
    <property type="entry name" value="MurG"/>
    <property type="match status" value="1"/>
</dbReference>
<keyword evidence="5 10" id="KW-0133">Cell shape</keyword>
<evidence type="ECO:0000256" key="9">
    <source>
        <dbReference type="ARBA" id="ARBA00023316"/>
    </source>
</evidence>
<dbReference type="NCBIfam" id="TIGR01133">
    <property type="entry name" value="murG"/>
    <property type="match status" value="1"/>
</dbReference>
<comment type="caution">
    <text evidence="13">The sequence shown here is derived from an EMBL/GenBank/DDBJ whole genome shotgun (WGS) entry which is preliminary data.</text>
</comment>
<evidence type="ECO:0000256" key="10">
    <source>
        <dbReference type="HAMAP-Rule" id="MF_00033"/>
    </source>
</evidence>
<feature type="domain" description="Glycosyltransferase family 28 N-terminal" evidence="11">
    <location>
        <begin position="8"/>
        <end position="146"/>
    </location>
</feature>
<dbReference type="EC" id="2.4.1.227" evidence="10"/>
<comment type="subcellular location">
    <subcellularLocation>
        <location evidence="10">Cell membrane</location>
        <topology evidence="10">Peripheral membrane protein</topology>
        <orientation evidence="10">Cytoplasmic side</orientation>
    </subcellularLocation>
</comment>
<dbReference type="PANTHER" id="PTHR21015:SF22">
    <property type="entry name" value="GLYCOSYLTRANSFERASE"/>
    <property type="match status" value="1"/>
</dbReference>
<keyword evidence="1 10" id="KW-1003">Cell membrane</keyword>
<dbReference type="Pfam" id="PF04101">
    <property type="entry name" value="Glyco_tran_28_C"/>
    <property type="match status" value="1"/>
</dbReference>
<dbReference type="GO" id="GO:0050511">
    <property type="term" value="F:undecaprenyldiphospho-muramoylpentapeptide beta-N-acetylglucosaminyltransferase activity"/>
    <property type="evidence" value="ECO:0007669"/>
    <property type="project" value="UniProtKB-UniRule"/>
</dbReference>
<dbReference type="Pfam" id="PF03033">
    <property type="entry name" value="Glyco_transf_28"/>
    <property type="match status" value="1"/>
</dbReference>
<keyword evidence="6 10" id="KW-0573">Peptidoglycan synthesis</keyword>
<evidence type="ECO:0000259" key="12">
    <source>
        <dbReference type="Pfam" id="PF04101"/>
    </source>
</evidence>
<protein>
    <recommendedName>
        <fullName evidence="10">UDP-N-acetylglucosamine--N-acetylmuramyl-(pentapeptide) pyrophosphoryl-undecaprenol N-acetylglucosamine transferase</fullName>
        <ecNumber evidence="10">2.4.1.227</ecNumber>
    </recommendedName>
    <alternativeName>
        <fullName evidence="10">Undecaprenyl-PP-MurNAc-pentapeptide-UDPGlcNAc GlcNAc transferase</fullName>
    </alternativeName>
</protein>
<comment type="similarity">
    <text evidence="10">Belongs to the glycosyltransferase 28 family. MurG subfamily.</text>
</comment>
<accession>A0A7C1JQS1</accession>
<comment type="catalytic activity">
    <reaction evidence="10">
        <text>di-trans,octa-cis-undecaprenyl diphospho-N-acetyl-alpha-D-muramoyl-L-alanyl-D-glutamyl-meso-2,6-diaminopimeloyl-D-alanyl-D-alanine + UDP-N-acetyl-alpha-D-glucosamine = di-trans,octa-cis-undecaprenyl diphospho-[N-acetyl-alpha-D-glucosaminyl-(1-&gt;4)]-N-acetyl-alpha-D-muramoyl-L-alanyl-D-glutamyl-meso-2,6-diaminopimeloyl-D-alanyl-D-alanine + UDP + H(+)</text>
        <dbReference type="Rhea" id="RHEA:31227"/>
        <dbReference type="ChEBI" id="CHEBI:15378"/>
        <dbReference type="ChEBI" id="CHEBI:57705"/>
        <dbReference type="ChEBI" id="CHEBI:58223"/>
        <dbReference type="ChEBI" id="CHEBI:61387"/>
        <dbReference type="ChEBI" id="CHEBI:61388"/>
        <dbReference type="EC" id="2.4.1.227"/>
    </reaction>
</comment>
<dbReference type="GO" id="GO:0005886">
    <property type="term" value="C:plasma membrane"/>
    <property type="evidence" value="ECO:0007669"/>
    <property type="project" value="UniProtKB-SubCell"/>
</dbReference>
<evidence type="ECO:0000256" key="6">
    <source>
        <dbReference type="ARBA" id="ARBA00022984"/>
    </source>
</evidence>
<keyword evidence="7 10" id="KW-0472">Membrane</keyword>
<proteinExistence type="inferred from homology"/>
<comment type="caution">
    <text evidence="10">Lacks conserved residue(s) required for the propagation of feature annotation.</text>
</comment>
<comment type="pathway">
    <text evidence="10">Cell wall biogenesis; peptidoglycan biosynthesis.</text>
</comment>
<keyword evidence="4 10" id="KW-0808">Transferase</keyword>
<dbReference type="AlphaFoldDB" id="A0A7C1JQS1"/>
<keyword evidence="2 10" id="KW-0132">Cell division</keyword>
<gene>
    <name evidence="10 13" type="primary">murG</name>
    <name evidence="13" type="ORF">ENP47_10445</name>
</gene>
<dbReference type="EMBL" id="DSJL01000011">
    <property type="protein sequence ID" value="HEF66002.1"/>
    <property type="molecule type" value="Genomic_DNA"/>
</dbReference>
<reference evidence="13" key="1">
    <citation type="journal article" date="2020" name="mSystems">
        <title>Genome- and Community-Level Interaction Insights into Carbon Utilization and Element Cycling Functions of Hydrothermarchaeota in Hydrothermal Sediment.</title>
        <authorList>
            <person name="Zhou Z."/>
            <person name="Liu Y."/>
            <person name="Xu W."/>
            <person name="Pan J."/>
            <person name="Luo Z.H."/>
            <person name="Li M."/>
        </authorList>
    </citation>
    <scope>NUCLEOTIDE SEQUENCE [LARGE SCALE GENOMIC DNA]</scope>
    <source>
        <strain evidence="13">SpSt-222</strain>
    </source>
</reference>
<dbReference type="UniPathway" id="UPA00219"/>
<evidence type="ECO:0000256" key="5">
    <source>
        <dbReference type="ARBA" id="ARBA00022960"/>
    </source>
</evidence>
<dbReference type="GO" id="GO:0009252">
    <property type="term" value="P:peptidoglycan biosynthetic process"/>
    <property type="evidence" value="ECO:0007669"/>
    <property type="project" value="UniProtKB-UniRule"/>
</dbReference>
<keyword evidence="8 10" id="KW-0131">Cell cycle</keyword>
<comment type="function">
    <text evidence="10">Cell wall formation. Catalyzes the transfer of a GlcNAc subunit on undecaprenyl-pyrophosphoryl-MurNAc-pentapeptide (lipid intermediate I) to form undecaprenyl-pyrophosphoryl-MurNAc-(pentapeptide)GlcNAc (lipid intermediate II).</text>
</comment>
<feature type="domain" description="Glycosyl transferase family 28 C-terminal" evidence="12">
    <location>
        <begin position="194"/>
        <end position="365"/>
    </location>
</feature>
<feature type="binding site" evidence="10">
    <location>
        <begin position="14"/>
        <end position="16"/>
    </location>
    <ligand>
        <name>UDP-N-acetyl-alpha-D-glucosamine</name>
        <dbReference type="ChEBI" id="CHEBI:57705"/>
    </ligand>
</feature>
<dbReference type="InterPro" id="IPR006009">
    <property type="entry name" value="GlcNAc_MurG"/>
</dbReference>
<organism evidence="13">
    <name type="scientific">Thermomicrobium roseum</name>
    <dbReference type="NCBI Taxonomy" id="500"/>
    <lineage>
        <taxon>Bacteria</taxon>
        <taxon>Pseudomonadati</taxon>
        <taxon>Thermomicrobiota</taxon>
        <taxon>Thermomicrobia</taxon>
        <taxon>Thermomicrobiales</taxon>
        <taxon>Thermomicrobiaceae</taxon>
        <taxon>Thermomicrobium</taxon>
    </lineage>
</organism>
<dbReference type="PANTHER" id="PTHR21015">
    <property type="entry name" value="UDP-N-ACETYLGLUCOSAMINE--N-ACETYLMURAMYL-(PENTAPEPTIDE) PYROPHOSPHORYL-UNDECAPRENOL N-ACETYLGLUCOSAMINE TRANSFERASE 1"/>
    <property type="match status" value="1"/>
</dbReference>
<name>A0A7C1JQS1_THERO</name>
<dbReference type="GO" id="GO:0071555">
    <property type="term" value="P:cell wall organization"/>
    <property type="evidence" value="ECO:0007669"/>
    <property type="project" value="UniProtKB-KW"/>
</dbReference>
<evidence type="ECO:0000256" key="4">
    <source>
        <dbReference type="ARBA" id="ARBA00022679"/>
    </source>
</evidence>
<keyword evidence="9 10" id="KW-0961">Cell wall biogenesis/degradation</keyword>
<evidence type="ECO:0000256" key="8">
    <source>
        <dbReference type="ARBA" id="ARBA00023306"/>
    </source>
</evidence>